<sequence length="173" mass="20359">MLPHEHQTFSTTVISTSFHHVTIYSASQHLFYFIFYYLGIFSFSSPSPPFFCVPVICYYYCYCCYYYFGFFELGRAAARHQWGHRTPAPEGPRPRGRGGTQGIIWSKINKKLQAKTSSNIAADKIKTQTVYERKYDANTKVTKVQLQTFVFIFFTFNYLFSFSFLMHFSPYKY</sequence>
<evidence type="ECO:0000313" key="2">
    <source>
        <dbReference type="EMBL" id="CCC90807.1"/>
    </source>
</evidence>
<keyword evidence="1" id="KW-0472">Membrane</keyword>
<keyword evidence="1" id="KW-0812">Transmembrane</keyword>
<gene>
    <name evidence="2" type="ORF">TCIL3000_6_330</name>
</gene>
<dbReference type="VEuPathDB" id="TriTrypDB:TcIL3000_6_330"/>
<organism evidence="2">
    <name type="scientific">Trypanosoma congolense (strain IL3000)</name>
    <dbReference type="NCBI Taxonomy" id="1068625"/>
    <lineage>
        <taxon>Eukaryota</taxon>
        <taxon>Discoba</taxon>
        <taxon>Euglenozoa</taxon>
        <taxon>Kinetoplastea</taxon>
        <taxon>Metakinetoplastina</taxon>
        <taxon>Trypanosomatida</taxon>
        <taxon>Trypanosomatidae</taxon>
        <taxon>Trypanosoma</taxon>
        <taxon>Nannomonas</taxon>
    </lineage>
</organism>
<proteinExistence type="predicted"/>
<keyword evidence="1" id="KW-1133">Transmembrane helix</keyword>
<feature type="transmembrane region" description="Helical" evidence="1">
    <location>
        <begin position="21"/>
        <end position="42"/>
    </location>
</feature>
<evidence type="ECO:0000256" key="1">
    <source>
        <dbReference type="SAM" id="Phobius"/>
    </source>
</evidence>
<feature type="transmembrane region" description="Helical" evidence="1">
    <location>
        <begin position="149"/>
        <end position="168"/>
    </location>
</feature>
<name>G0UN47_TRYCI</name>
<feature type="transmembrane region" description="Helical" evidence="1">
    <location>
        <begin position="48"/>
        <end position="68"/>
    </location>
</feature>
<protein>
    <submittedName>
        <fullName evidence="2">Uncharacterized protein</fullName>
    </submittedName>
</protein>
<dbReference type="AlphaFoldDB" id="G0UN47"/>
<reference evidence="2" key="1">
    <citation type="journal article" date="2012" name="Proc. Natl. Acad. Sci. U.S.A.">
        <title>Antigenic diversity is generated by distinct evolutionary mechanisms in African trypanosome species.</title>
        <authorList>
            <person name="Jackson A.P."/>
            <person name="Berry A."/>
            <person name="Aslett M."/>
            <person name="Allison H.C."/>
            <person name="Burton P."/>
            <person name="Vavrova-Anderson J."/>
            <person name="Brown R."/>
            <person name="Browne H."/>
            <person name="Corton N."/>
            <person name="Hauser H."/>
            <person name="Gamble J."/>
            <person name="Gilderthorp R."/>
            <person name="Marcello L."/>
            <person name="McQuillan J."/>
            <person name="Otto T.D."/>
            <person name="Quail M.A."/>
            <person name="Sanders M.J."/>
            <person name="van Tonder A."/>
            <person name="Ginger M.L."/>
            <person name="Field M.C."/>
            <person name="Barry J.D."/>
            <person name="Hertz-Fowler C."/>
            <person name="Berriman M."/>
        </authorList>
    </citation>
    <scope>NUCLEOTIDE SEQUENCE</scope>
    <source>
        <strain evidence="2">IL3000</strain>
    </source>
</reference>
<dbReference type="EMBL" id="HE575319">
    <property type="protein sequence ID" value="CCC90807.1"/>
    <property type="molecule type" value="Genomic_DNA"/>
</dbReference>
<accession>G0UN47</accession>